<dbReference type="InterPro" id="IPR008280">
    <property type="entry name" value="Tub_FtsZ_C"/>
</dbReference>
<keyword evidence="2" id="KW-0493">Microtubule</keyword>
<dbReference type="Pfam" id="PF03953">
    <property type="entry name" value="Tubulin_C"/>
    <property type="match status" value="1"/>
</dbReference>
<evidence type="ECO:0000313" key="7">
    <source>
        <dbReference type="Proteomes" id="UP001058974"/>
    </source>
</evidence>
<keyword evidence="4" id="KW-0342">GTP-binding</keyword>
<evidence type="ECO:0000259" key="5">
    <source>
        <dbReference type="Pfam" id="PF03953"/>
    </source>
</evidence>
<dbReference type="Proteomes" id="UP001058974">
    <property type="component" value="Chromosome 7"/>
</dbReference>
<dbReference type="AlphaFoldDB" id="A0A9D4VPP4"/>
<organism evidence="6 7">
    <name type="scientific">Pisum sativum</name>
    <name type="common">Garden pea</name>
    <name type="synonym">Lathyrus oleraceus</name>
    <dbReference type="NCBI Taxonomy" id="3888"/>
    <lineage>
        <taxon>Eukaryota</taxon>
        <taxon>Viridiplantae</taxon>
        <taxon>Streptophyta</taxon>
        <taxon>Embryophyta</taxon>
        <taxon>Tracheophyta</taxon>
        <taxon>Spermatophyta</taxon>
        <taxon>Magnoliopsida</taxon>
        <taxon>eudicotyledons</taxon>
        <taxon>Gunneridae</taxon>
        <taxon>Pentapetalae</taxon>
        <taxon>rosids</taxon>
        <taxon>fabids</taxon>
        <taxon>Fabales</taxon>
        <taxon>Fabaceae</taxon>
        <taxon>Papilionoideae</taxon>
        <taxon>50 kb inversion clade</taxon>
        <taxon>NPAAA clade</taxon>
        <taxon>Hologalegina</taxon>
        <taxon>IRL clade</taxon>
        <taxon>Fabeae</taxon>
        <taxon>Lathyrus</taxon>
    </lineage>
</organism>
<dbReference type="EMBL" id="JAMSHJ010000007">
    <property type="protein sequence ID" value="KAI5387869.1"/>
    <property type="molecule type" value="Genomic_DNA"/>
</dbReference>
<name>A0A9D4VPP4_PEA</name>
<comment type="similarity">
    <text evidence="1">Belongs to the tubulin family.</text>
</comment>
<dbReference type="GO" id="GO:0005525">
    <property type="term" value="F:GTP binding"/>
    <property type="evidence" value="ECO:0007669"/>
    <property type="project" value="UniProtKB-KW"/>
</dbReference>
<dbReference type="InterPro" id="IPR036525">
    <property type="entry name" value="Tubulin/FtsZ_GTPase_sf"/>
</dbReference>
<sequence>MEIIDLCLDHVKKLAEIKINLVPYPRIHFMLLSYAPVVSAAKAYHEQLLVPEIANVVFDPTSVMAKCDPRHGEYMACCLTYHGVQ</sequence>
<evidence type="ECO:0000256" key="4">
    <source>
        <dbReference type="ARBA" id="ARBA00023134"/>
    </source>
</evidence>
<comment type="caution">
    <text evidence="6">The sequence shown here is derived from an EMBL/GenBank/DDBJ whole genome shotgun (WGS) entry which is preliminary data.</text>
</comment>
<accession>A0A9D4VPP4</accession>
<reference evidence="6 7" key="1">
    <citation type="journal article" date="2022" name="Nat. Genet.">
        <title>Improved pea reference genome and pan-genome highlight genomic features and evolutionary characteristics.</title>
        <authorList>
            <person name="Yang T."/>
            <person name="Liu R."/>
            <person name="Luo Y."/>
            <person name="Hu S."/>
            <person name="Wang D."/>
            <person name="Wang C."/>
            <person name="Pandey M.K."/>
            <person name="Ge S."/>
            <person name="Xu Q."/>
            <person name="Li N."/>
            <person name="Li G."/>
            <person name="Huang Y."/>
            <person name="Saxena R.K."/>
            <person name="Ji Y."/>
            <person name="Li M."/>
            <person name="Yan X."/>
            <person name="He Y."/>
            <person name="Liu Y."/>
            <person name="Wang X."/>
            <person name="Xiang C."/>
            <person name="Varshney R.K."/>
            <person name="Ding H."/>
            <person name="Gao S."/>
            <person name="Zong X."/>
        </authorList>
    </citation>
    <scope>NUCLEOTIDE SEQUENCE [LARGE SCALE GENOMIC DNA]</scope>
    <source>
        <strain evidence="6 7">cv. Zhongwan 6</strain>
    </source>
</reference>
<feature type="domain" description="Tubulin/FtsZ 2-layer sandwich" evidence="5">
    <location>
        <begin position="25"/>
        <end position="83"/>
    </location>
</feature>
<dbReference type="SUPFAM" id="SSF55307">
    <property type="entry name" value="Tubulin C-terminal domain-like"/>
    <property type="match status" value="1"/>
</dbReference>
<keyword evidence="3" id="KW-0547">Nucleotide-binding</keyword>
<dbReference type="GO" id="GO:0007017">
    <property type="term" value="P:microtubule-based process"/>
    <property type="evidence" value="ECO:0007669"/>
    <property type="project" value="InterPro"/>
</dbReference>
<dbReference type="GO" id="GO:0005874">
    <property type="term" value="C:microtubule"/>
    <property type="evidence" value="ECO:0007669"/>
    <property type="project" value="UniProtKB-KW"/>
</dbReference>
<keyword evidence="7" id="KW-1185">Reference proteome</keyword>
<dbReference type="InterPro" id="IPR000217">
    <property type="entry name" value="Tubulin"/>
</dbReference>
<dbReference type="Gene3D" id="3.40.50.1440">
    <property type="entry name" value="Tubulin/FtsZ, GTPase domain"/>
    <property type="match status" value="1"/>
</dbReference>
<evidence type="ECO:0000313" key="6">
    <source>
        <dbReference type="EMBL" id="KAI5387869.1"/>
    </source>
</evidence>
<evidence type="ECO:0000256" key="1">
    <source>
        <dbReference type="ARBA" id="ARBA00009636"/>
    </source>
</evidence>
<dbReference type="InterPro" id="IPR018316">
    <property type="entry name" value="Tubulin/FtsZ_2-layer-sand-dom"/>
</dbReference>
<dbReference type="PANTHER" id="PTHR11588">
    <property type="entry name" value="TUBULIN"/>
    <property type="match status" value="1"/>
</dbReference>
<evidence type="ECO:0000256" key="3">
    <source>
        <dbReference type="ARBA" id="ARBA00022741"/>
    </source>
</evidence>
<proteinExistence type="inferred from homology"/>
<gene>
    <name evidence="6" type="ORF">KIW84_073820</name>
</gene>
<evidence type="ECO:0000256" key="2">
    <source>
        <dbReference type="ARBA" id="ARBA00022701"/>
    </source>
</evidence>
<protein>
    <submittedName>
        <fullName evidence="6">Tubulin alpha-3C chain</fullName>
    </submittedName>
</protein>
<dbReference type="Gramene" id="Psat07G0382000-T1">
    <property type="protein sequence ID" value="KAI5387869.1"/>
    <property type="gene ID" value="KIW84_073820"/>
</dbReference>